<evidence type="ECO:0000256" key="2">
    <source>
        <dbReference type="SAM" id="Coils"/>
    </source>
</evidence>
<dbReference type="InterPro" id="IPR019734">
    <property type="entry name" value="TPR_rpt"/>
</dbReference>
<dbReference type="Gene3D" id="1.25.40.10">
    <property type="entry name" value="Tetratricopeptide repeat domain"/>
    <property type="match status" value="1"/>
</dbReference>
<keyword evidence="4" id="KW-1185">Reference proteome</keyword>
<dbReference type="SUPFAM" id="SSF48452">
    <property type="entry name" value="TPR-like"/>
    <property type="match status" value="1"/>
</dbReference>
<dbReference type="Pfam" id="PF13181">
    <property type="entry name" value="TPR_8"/>
    <property type="match status" value="1"/>
</dbReference>
<dbReference type="EMBL" id="CP001287">
    <property type="protein sequence ID" value="ACK65135.1"/>
    <property type="molecule type" value="Genomic_DNA"/>
</dbReference>
<evidence type="ECO:0000313" key="3">
    <source>
        <dbReference type="EMBL" id="ACK65135.1"/>
    </source>
</evidence>
<dbReference type="Proteomes" id="UP000008204">
    <property type="component" value="Chromosome"/>
</dbReference>
<dbReference type="Pfam" id="PF00515">
    <property type="entry name" value="TPR_1"/>
    <property type="match status" value="1"/>
</dbReference>
<keyword evidence="1" id="KW-0802">TPR repeat</keyword>
<name>B7K0Z4_RIPO1</name>
<protein>
    <submittedName>
        <fullName evidence="3">TPR repeat-containing protein</fullName>
    </submittedName>
</protein>
<dbReference type="AlphaFoldDB" id="B7K0Z4"/>
<dbReference type="STRING" id="41431.PCC8801_1060"/>
<dbReference type="PROSITE" id="PS50005">
    <property type="entry name" value="TPR"/>
    <property type="match status" value="1"/>
</dbReference>
<sequence length="308" mass="35184">MEPQVEQSILDEQPSQNSLPMILDICSGIGLFGGVVGSLFNNVALATIPVSIALAMQMANRRQLAVENAQIQQATLVQLNEQINHNQTILSQQISKFQQEIDLYISQQNQDHKKQIKEVSEKLEQNLHQNTMEVKKSIAEAEQEREQISQLTYDLKQHQQQIQIIVSELQQIENFSVVIDGNSHQANTYYERGLSYQKLGNKTGAIQDYTEALHLDSTYAKAYHHRGILLAELGNRKQAVEDLRLAAKYYFEQGDLKGYQQARDLSKEFYEIRHFAEDEIPLNASQEFEHHEQDNQSIEVISVGNLFS</sequence>
<feature type="coiled-coil region" evidence="2">
    <location>
        <begin position="109"/>
        <end position="161"/>
    </location>
</feature>
<organism evidence="3 4">
    <name type="scientific">Rippkaea orientalis (strain PCC 8801 / RF-1)</name>
    <name type="common">Cyanothece sp. (strain PCC 8801)</name>
    <dbReference type="NCBI Taxonomy" id="41431"/>
    <lineage>
        <taxon>Bacteria</taxon>
        <taxon>Bacillati</taxon>
        <taxon>Cyanobacteriota</taxon>
        <taxon>Cyanophyceae</taxon>
        <taxon>Oscillatoriophycideae</taxon>
        <taxon>Chroococcales</taxon>
        <taxon>Aphanothecaceae</taxon>
        <taxon>Rippkaea</taxon>
        <taxon>Rippkaea orientalis</taxon>
    </lineage>
</organism>
<evidence type="ECO:0000256" key="1">
    <source>
        <dbReference type="PROSITE-ProRule" id="PRU00339"/>
    </source>
</evidence>
<reference evidence="4" key="1">
    <citation type="journal article" date="2011" name="MBio">
        <title>Novel metabolic attributes of the genus Cyanothece, comprising a group of unicellular nitrogen-fixing Cyanobacteria.</title>
        <authorList>
            <person name="Bandyopadhyay A."/>
            <person name="Elvitigala T."/>
            <person name="Welsh E."/>
            <person name="Stockel J."/>
            <person name="Liberton M."/>
            <person name="Min H."/>
            <person name="Sherman L.A."/>
            <person name="Pakrasi H.B."/>
        </authorList>
    </citation>
    <scope>NUCLEOTIDE SEQUENCE [LARGE SCALE GENOMIC DNA]</scope>
    <source>
        <strain evidence="4">PCC 8801</strain>
    </source>
</reference>
<proteinExistence type="predicted"/>
<dbReference type="SMART" id="SM00028">
    <property type="entry name" value="TPR"/>
    <property type="match status" value="2"/>
</dbReference>
<dbReference type="InterPro" id="IPR011990">
    <property type="entry name" value="TPR-like_helical_dom_sf"/>
</dbReference>
<dbReference type="HOGENOM" id="CLU_075251_0_0_3"/>
<dbReference type="KEGG" id="cyp:PCC8801_1060"/>
<evidence type="ECO:0000313" key="4">
    <source>
        <dbReference type="Proteomes" id="UP000008204"/>
    </source>
</evidence>
<dbReference type="OrthoDB" id="421195at2"/>
<dbReference type="eggNOG" id="COG0457">
    <property type="taxonomic scope" value="Bacteria"/>
</dbReference>
<keyword evidence="2" id="KW-0175">Coiled coil</keyword>
<dbReference type="RefSeq" id="WP_012594410.1">
    <property type="nucleotide sequence ID" value="NC_011726.1"/>
</dbReference>
<feature type="repeat" description="TPR" evidence="1">
    <location>
        <begin position="186"/>
        <end position="219"/>
    </location>
</feature>
<accession>B7K0Z4</accession>
<gene>
    <name evidence="3" type="ordered locus">PCC8801_1060</name>
</gene>